<accession>A0AAV7NEB5</accession>
<evidence type="ECO:0000313" key="2">
    <source>
        <dbReference type="Proteomes" id="UP001066276"/>
    </source>
</evidence>
<reference evidence="1" key="1">
    <citation type="journal article" date="2022" name="bioRxiv">
        <title>Sequencing and chromosome-scale assembly of the giantPleurodeles waltlgenome.</title>
        <authorList>
            <person name="Brown T."/>
            <person name="Elewa A."/>
            <person name="Iarovenko S."/>
            <person name="Subramanian E."/>
            <person name="Araus A.J."/>
            <person name="Petzold A."/>
            <person name="Susuki M."/>
            <person name="Suzuki K.-i.T."/>
            <person name="Hayashi T."/>
            <person name="Toyoda A."/>
            <person name="Oliveira C."/>
            <person name="Osipova E."/>
            <person name="Leigh N.D."/>
            <person name="Simon A."/>
            <person name="Yun M.H."/>
        </authorList>
    </citation>
    <scope>NUCLEOTIDE SEQUENCE</scope>
    <source>
        <strain evidence="1">20211129_DDA</strain>
        <tissue evidence="1">Liver</tissue>
    </source>
</reference>
<sequence>MPEVIRALGAIKKNKAQGTDMVPVDLYHEAPYFWAKLLTKVFNALECSAVPQSWRSAIIVPIYKKGERGCHANYQLISLLDGAGKVLLNRLQGWADAHGVITEVQAGFRPQVGTSDQIIHLYMISDKFTVVRKSSLYLVFIDLKTVFDSVDRGKLWKSLMDPGVDGPLVKAIAALHLDNTARVRYGMGGECTDPFQVRKGV</sequence>
<keyword evidence="2" id="KW-1185">Reference proteome</keyword>
<organism evidence="1 2">
    <name type="scientific">Pleurodeles waltl</name>
    <name type="common">Iberian ribbed newt</name>
    <dbReference type="NCBI Taxonomy" id="8319"/>
    <lineage>
        <taxon>Eukaryota</taxon>
        <taxon>Metazoa</taxon>
        <taxon>Chordata</taxon>
        <taxon>Craniata</taxon>
        <taxon>Vertebrata</taxon>
        <taxon>Euteleostomi</taxon>
        <taxon>Amphibia</taxon>
        <taxon>Batrachia</taxon>
        <taxon>Caudata</taxon>
        <taxon>Salamandroidea</taxon>
        <taxon>Salamandridae</taxon>
        <taxon>Pleurodelinae</taxon>
        <taxon>Pleurodeles</taxon>
    </lineage>
</organism>
<evidence type="ECO:0000313" key="1">
    <source>
        <dbReference type="EMBL" id="KAJ1114396.1"/>
    </source>
</evidence>
<proteinExistence type="predicted"/>
<name>A0AAV7NEB5_PLEWA</name>
<dbReference type="AlphaFoldDB" id="A0AAV7NEB5"/>
<dbReference type="PANTHER" id="PTHR19446">
    <property type="entry name" value="REVERSE TRANSCRIPTASES"/>
    <property type="match status" value="1"/>
</dbReference>
<dbReference type="EMBL" id="JANPWB010000012">
    <property type="protein sequence ID" value="KAJ1114396.1"/>
    <property type="molecule type" value="Genomic_DNA"/>
</dbReference>
<protein>
    <recommendedName>
        <fullName evidence="3">Reverse transcriptase domain-containing protein</fullName>
    </recommendedName>
</protein>
<comment type="caution">
    <text evidence="1">The sequence shown here is derived from an EMBL/GenBank/DDBJ whole genome shotgun (WGS) entry which is preliminary data.</text>
</comment>
<evidence type="ECO:0008006" key="3">
    <source>
        <dbReference type="Google" id="ProtNLM"/>
    </source>
</evidence>
<gene>
    <name evidence="1" type="ORF">NDU88_002634</name>
</gene>
<dbReference type="Proteomes" id="UP001066276">
    <property type="component" value="Chromosome 8"/>
</dbReference>